<feature type="compositionally biased region" description="Basic and acidic residues" evidence="1">
    <location>
        <begin position="278"/>
        <end position="312"/>
    </location>
</feature>
<dbReference type="EMBL" id="LZYO01000129">
    <property type="protein sequence ID" value="ODH29898.1"/>
    <property type="molecule type" value="Genomic_DNA"/>
</dbReference>
<dbReference type="VEuPathDB" id="FungiDB:PABG_01309"/>
<feature type="compositionally biased region" description="Polar residues" evidence="1">
    <location>
        <begin position="100"/>
        <end position="111"/>
    </location>
</feature>
<dbReference type="AlphaFoldDB" id="A0A1D2JFB4"/>
<feature type="compositionally biased region" description="Basic residues" evidence="1">
    <location>
        <begin position="127"/>
        <end position="136"/>
    </location>
</feature>
<dbReference type="VEuPathDB" id="FungiDB:PADG_03893"/>
<feature type="region of interest" description="Disordered" evidence="1">
    <location>
        <begin position="98"/>
        <end position="144"/>
    </location>
</feature>
<proteinExistence type="predicted"/>
<accession>A0A1D2JFB4</accession>
<name>A0A1D2JFB4_PARBR</name>
<evidence type="ECO:0000313" key="2">
    <source>
        <dbReference type="EMBL" id="ODH29898.1"/>
    </source>
</evidence>
<dbReference type="OMA" id="CFPKKKR"/>
<evidence type="ECO:0000313" key="3">
    <source>
        <dbReference type="Proteomes" id="UP000242814"/>
    </source>
</evidence>
<organism evidence="2 3">
    <name type="scientific">Paracoccidioides brasiliensis</name>
    <dbReference type="NCBI Taxonomy" id="121759"/>
    <lineage>
        <taxon>Eukaryota</taxon>
        <taxon>Fungi</taxon>
        <taxon>Dikarya</taxon>
        <taxon>Ascomycota</taxon>
        <taxon>Pezizomycotina</taxon>
        <taxon>Eurotiomycetes</taxon>
        <taxon>Eurotiomycetidae</taxon>
        <taxon>Onygenales</taxon>
        <taxon>Ajellomycetaceae</taxon>
        <taxon>Paracoccidioides</taxon>
    </lineage>
</organism>
<gene>
    <name evidence="2" type="ORF">ACO22_03663</name>
</gene>
<dbReference type="Proteomes" id="UP000242814">
    <property type="component" value="Unassembled WGS sequence"/>
</dbReference>
<sequence>MATHAARQVANLKQVHIKMVPSPRTLVESQLVLGAMRKFGEVSYFLNLKNTPSPRAMNTGRSALVIFETVDARNAAVEASPLIIPIPSLSKLLPESSMLNSGKESYPTKSTLAKPRIKARTREARRNRERAKKKRQNLADYDGDGSSPAPSILCYVEPSHHDHNVAVMQNPYYNAFHIATNLLEVQDLMKTATNCSEGVGYSEEPTKSLGDLVLKPPPWLQHMDCFPKKKRMFPFRHQGNVLRIAETLCGDSLMRMYREGREVMEKLKVKKAMTSNKKANEMAQEKEQGQGQRIEQEQEQERESRELEKSVG</sequence>
<feature type="region of interest" description="Disordered" evidence="1">
    <location>
        <begin position="272"/>
        <end position="312"/>
    </location>
</feature>
<comment type="caution">
    <text evidence="2">The sequence shown here is derived from an EMBL/GenBank/DDBJ whole genome shotgun (WGS) entry which is preliminary data.</text>
</comment>
<reference evidence="2 3" key="1">
    <citation type="submission" date="2016-06" db="EMBL/GenBank/DDBJ databases">
        <authorList>
            <person name="Kjaerup R.B."/>
            <person name="Dalgaard T.S."/>
            <person name="Juul-Madsen H.R."/>
        </authorList>
    </citation>
    <scope>NUCLEOTIDE SEQUENCE [LARGE SCALE GENOMIC DNA]</scope>
    <source>
        <strain evidence="2 3">Pb300</strain>
    </source>
</reference>
<protein>
    <submittedName>
        <fullName evidence="2">Uncharacterized protein</fullName>
    </submittedName>
</protein>
<evidence type="ECO:0000256" key="1">
    <source>
        <dbReference type="SAM" id="MobiDB-lite"/>
    </source>
</evidence>